<dbReference type="SMART" id="SM00388">
    <property type="entry name" value="HisKA"/>
    <property type="match status" value="1"/>
</dbReference>
<dbReference type="EC" id="2.7.13.3" evidence="3"/>
<dbReference type="InterPro" id="IPR036641">
    <property type="entry name" value="HPT_dom_sf"/>
</dbReference>
<dbReference type="InterPro" id="IPR035965">
    <property type="entry name" value="PAS-like_dom_sf"/>
</dbReference>
<evidence type="ECO:0000256" key="4">
    <source>
        <dbReference type="ARBA" id="ARBA00022475"/>
    </source>
</evidence>
<dbReference type="Gene3D" id="3.30.565.10">
    <property type="entry name" value="Histidine kinase-like ATPase, C-terminal domain"/>
    <property type="match status" value="1"/>
</dbReference>
<dbReference type="Pfam" id="PF02518">
    <property type="entry name" value="HATPase_c"/>
    <property type="match status" value="1"/>
</dbReference>
<keyword evidence="10" id="KW-0418">Kinase</keyword>
<accession>A0A2S9KHU7</accession>
<dbReference type="Gene3D" id="6.10.340.10">
    <property type="match status" value="1"/>
</dbReference>
<dbReference type="Gene3D" id="1.20.120.160">
    <property type="entry name" value="HPT domain"/>
    <property type="match status" value="1"/>
</dbReference>
<evidence type="ECO:0000259" key="26">
    <source>
        <dbReference type="PROSITE" id="PS50894"/>
    </source>
</evidence>
<keyword evidence="8" id="KW-0732">Signal</keyword>
<dbReference type="RefSeq" id="WP_105728321.1">
    <property type="nucleotide sequence ID" value="NZ_PVLR01000007.1"/>
</dbReference>
<dbReference type="Pfam" id="PF00512">
    <property type="entry name" value="HisKA"/>
    <property type="match status" value="1"/>
</dbReference>
<dbReference type="Pfam" id="PF01627">
    <property type="entry name" value="Hpt"/>
    <property type="match status" value="1"/>
</dbReference>
<dbReference type="AlphaFoldDB" id="A0A2S9KHU7"/>
<evidence type="ECO:0000259" key="24">
    <source>
        <dbReference type="PROSITE" id="PS50113"/>
    </source>
</evidence>
<evidence type="ECO:0000256" key="9">
    <source>
        <dbReference type="ARBA" id="ARBA00022741"/>
    </source>
</evidence>
<dbReference type="Gene3D" id="3.40.50.2300">
    <property type="match status" value="1"/>
</dbReference>
<evidence type="ECO:0000256" key="2">
    <source>
        <dbReference type="ARBA" id="ARBA00004651"/>
    </source>
</evidence>
<dbReference type="CDD" id="cd00082">
    <property type="entry name" value="HisKA"/>
    <property type="match status" value="1"/>
</dbReference>
<keyword evidence="11" id="KW-0067">ATP-binding</keyword>
<evidence type="ECO:0000256" key="17">
    <source>
        <dbReference type="ARBA" id="ARBA00070152"/>
    </source>
</evidence>
<evidence type="ECO:0000256" key="6">
    <source>
        <dbReference type="ARBA" id="ARBA00022679"/>
    </source>
</evidence>
<dbReference type="PROSITE" id="PS50885">
    <property type="entry name" value="HAMP"/>
    <property type="match status" value="1"/>
</dbReference>
<evidence type="ECO:0000256" key="10">
    <source>
        <dbReference type="ARBA" id="ARBA00022777"/>
    </source>
</evidence>
<dbReference type="SMART" id="SM00448">
    <property type="entry name" value="REC"/>
    <property type="match status" value="1"/>
</dbReference>
<keyword evidence="7 20" id="KW-0812">Transmembrane</keyword>
<dbReference type="PRINTS" id="PR00344">
    <property type="entry name" value="BCTRLSENSOR"/>
</dbReference>
<evidence type="ECO:0000256" key="15">
    <source>
        <dbReference type="ARBA" id="ARBA00023136"/>
    </source>
</evidence>
<dbReference type="InterPro" id="IPR003660">
    <property type="entry name" value="HAMP_dom"/>
</dbReference>
<evidence type="ECO:0000259" key="23">
    <source>
        <dbReference type="PROSITE" id="PS50112"/>
    </source>
</evidence>
<evidence type="ECO:0000259" key="25">
    <source>
        <dbReference type="PROSITE" id="PS50885"/>
    </source>
</evidence>
<dbReference type="Pfam" id="PF13426">
    <property type="entry name" value="PAS_9"/>
    <property type="match status" value="1"/>
</dbReference>
<dbReference type="GO" id="GO:0005524">
    <property type="term" value="F:ATP binding"/>
    <property type="evidence" value="ECO:0007669"/>
    <property type="project" value="UniProtKB-KW"/>
</dbReference>
<dbReference type="OrthoDB" id="567977at2"/>
<keyword evidence="9" id="KW-0547">Nucleotide-binding</keyword>
<keyword evidence="14" id="KW-0843">Virulence</keyword>
<dbReference type="Pfam" id="PF00672">
    <property type="entry name" value="HAMP"/>
    <property type="match status" value="1"/>
</dbReference>
<dbReference type="SMART" id="SM00387">
    <property type="entry name" value="HATPase_c"/>
    <property type="match status" value="1"/>
</dbReference>
<keyword evidence="13" id="KW-0902">Two-component regulatory system</keyword>
<name>A0A2S9KHU7_9BURK</name>
<comment type="function">
    <text evidence="16">Member of the two-component regulatory system BvgS/BvgA. Phosphorylates BvgA via a four-step phosphorelay in response to environmental signals.</text>
</comment>
<dbReference type="InterPro" id="IPR003594">
    <property type="entry name" value="HATPase_dom"/>
</dbReference>
<feature type="domain" description="Histidine kinase" evidence="21">
    <location>
        <begin position="592"/>
        <end position="813"/>
    </location>
</feature>
<feature type="domain" description="HPt" evidence="26">
    <location>
        <begin position="1005"/>
        <end position="1101"/>
    </location>
</feature>
<keyword evidence="12 20" id="KW-1133">Transmembrane helix</keyword>
<evidence type="ECO:0000256" key="7">
    <source>
        <dbReference type="ARBA" id="ARBA00022692"/>
    </source>
</evidence>
<dbReference type="SUPFAM" id="SSF52172">
    <property type="entry name" value="CheY-like"/>
    <property type="match status" value="1"/>
</dbReference>
<dbReference type="PROSITE" id="PS50112">
    <property type="entry name" value="PAS"/>
    <property type="match status" value="1"/>
</dbReference>
<dbReference type="InterPro" id="IPR004358">
    <property type="entry name" value="Sig_transdc_His_kin-like_C"/>
</dbReference>
<dbReference type="InterPro" id="IPR000700">
    <property type="entry name" value="PAS-assoc_C"/>
</dbReference>
<dbReference type="Pfam" id="PF00072">
    <property type="entry name" value="Response_reg"/>
    <property type="match status" value="1"/>
</dbReference>
<evidence type="ECO:0000256" key="14">
    <source>
        <dbReference type="ARBA" id="ARBA00023026"/>
    </source>
</evidence>
<keyword evidence="6" id="KW-0808">Transferase</keyword>
<dbReference type="GO" id="GO:0005886">
    <property type="term" value="C:plasma membrane"/>
    <property type="evidence" value="ECO:0007669"/>
    <property type="project" value="UniProtKB-SubCell"/>
</dbReference>
<dbReference type="PROSITE" id="PS50110">
    <property type="entry name" value="RESPONSE_REGULATORY"/>
    <property type="match status" value="1"/>
</dbReference>
<evidence type="ECO:0000313" key="27">
    <source>
        <dbReference type="EMBL" id="PRD69996.1"/>
    </source>
</evidence>
<dbReference type="CDD" id="cd17546">
    <property type="entry name" value="REC_hyHK_CKI1_RcsC-like"/>
    <property type="match status" value="1"/>
</dbReference>
<evidence type="ECO:0000256" key="5">
    <source>
        <dbReference type="ARBA" id="ARBA00022553"/>
    </source>
</evidence>
<keyword evidence="5 19" id="KW-0597">Phosphoprotein</keyword>
<evidence type="ECO:0000256" key="3">
    <source>
        <dbReference type="ARBA" id="ARBA00012438"/>
    </source>
</evidence>
<evidence type="ECO:0000256" key="19">
    <source>
        <dbReference type="PROSITE-ProRule" id="PRU00169"/>
    </source>
</evidence>
<dbReference type="CDD" id="cd00088">
    <property type="entry name" value="HPT"/>
    <property type="match status" value="1"/>
</dbReference>
<keyword evidence="4" id="KW-1003">Cell membrane</keyword>
<dbReference type="Proteomes" id="UP000238326">
    <property type="component" value="Unassembled WGS sequence"/>
</dbReference>
<feature type="domain" description="PAC" evidence="24">
    <location>
        <begin position="517"/>
        <end position="567"/>
    </location>
</feature>
<dbReference type="NCBIfam" id="TIGR00229">
    <property type="entry name" value="sensory_box"/>
    <property type="match status" value="1"/>
</dbReference>
<feature type="modified residue" description="4-aspartylphosphate" evidence="19">
    <location>
        <position position="903"/>
    </location>
</feature>
<dbReference type="CDD" id="cd00130">
    <property type="entry name" value="PAS"/>
    <property type="match status" value="1"/>
</dbReference>
<reference evidence="27 28" key="1">
    <citation type="submission" date="2018-03" db="EMBL/GenBank/DDBJ databases">
        <title>Comparative genomics illustrates the genes involved in a hyperalkaliphilic mechanisms of Serpentinomonas isolated from highly-alkaline calcium-rich serpentinized springs.</title>
        <authorList>
            <person name="Suzuki S."/>
            <person name="Ishii S."/>
            <person name="Walworth N."/>
            <person name="Bird L."/>
            <person name="Kuenen J.G."/>
            <person name="Nealson K.H."/>
        </authorList>
    </citation>
    <scope>NUCLEOTIDE SEQUENCE [LARGE SCALE GENOMIC DNA]</scope>
    <source>
        <strain evidence="27 28">83</strain>
    </source>
</reference>
<comment type="caution">
    <text evidence="27">The sequence shown here is derived from an EMBL/GenBank/DDBJ whole genome shotgun (WGS) entry which is preliminary data.</text>
</comment>
<dbReference type="GO" id="GO:0000155">
    <property type="term" value="F:phosphorelay sensor kinase activity"/>
    <property type="evidence" value="ECO:0007669"/>
    <property type="project" value="InterPro"/>
</dbReference>
<evidence type="ECO:0000256" key="16">
    <source>
        <dbReference type="ARBA" id="ARBA00058004"/>
    </source>
</evidence>
<comment type="subcellular location">
    <subcellularLocation>
        <location evidence="2">Cell membrane</location>
        <topology evidence="2">Multi-pass membrane protein</topology>
    </subcellularLocation>
</comment>
<dbReference type="InterPro" id="IPR033463">
    <property type="entry name" value="sCache_3"/>
</dbReference>
<proteinExistence type="predicted"/>
<dbReference type="Pfam" id="PF17202">
    <property type="entry name" value="sCache_3_3"/>
    <property type="match status" value="1"/>
</dbReference>
<dbReference type="InterPro" id="IPR036097">
    <property type="entry name" value="HisK_dim/P_sf"/>
</dbReference>
<organism evidence="27 28">
    <name type="scientific">Malikia spinosa</name>
    <dbReference type="NCBI Taxonomy" id="86180"/>
    <lineage>
        <taxon>Bacteria</taxon>
        <taxon>Pseudomonadati</taxon>
        <taxon>Pseudomonadota</taxon>
        <taxon>Betaproteobacteria</taxon>
        <taxon>Burkholderiales</taxon>
        <taxon>Comamonadaceae</taxon>
        <taxon>Malikia</taxon>
    </lineage>
</organism>
<evidence type="ECO:0000256" key="20">
    <source>
        <dbReference type="SAM" id="Phobius"/>
    </source>
</evidence>
<evidence type="ECO:0000256" key="13">
    <source>
        <dbReference type="ARBA" id="ARBA00023012"/>
    </source>
</evidence>
<dbReference type="InterPro" id="IPR001789">
    <property type="entry name" value="Sig_transdc_resp-reg_receiver"/>
</dbReference>
<dbReference type="EMBL" id="PVLR01000007">
    <property type="protein sequence ID" value="PRD69996.1"/>
    <property type="molecule type" value="Genomic_DNA"/>
</dbReference>
<dbReference type="SUPFAM" id="SSF47384">
    <property type="entry name" value="Homodimeric domain of signal transducing histidine kinase"/>
    <property type="match status" value="1"/>
</dbReference>
<dbReference type="PROSITE" id="PS50894">
    <property type="entry name" value="HPT"/>
    <property type="match status" value="1"/>
</dbReference>
<dbReference type="FunFam" id="3.30.565.10:FF:000010">
    <property type="entry name" value="Sensor histidine kinase RcsC"/>
    <property type="match status" value="1"/>
</dbReference>
<keyword evidence="15 20" id="KW-0472">Membrane</keyword>
<evidence type="ECO:0000256" key="11">
    <source>
        <dbReference type="ARBA" id="ARBA00022840"/>
    </source>
</evidence>
<dbReference type="SUPFAM" id="SSF47226">
    <property type="entry name" value="Histidine-containing phosphotransfer domain, HPT domain"/>
    <property type="match status" value="1"/>
</dbReference>
<feature type="domain" description="PAS" evidence="23">
    <location>
        <begin position="446"/>
        <end position="491"/>
    </location>
</feature>
<protein>
    <recommendedName>
        <fullName evidence="17">Virulence sensor protein BvgS</fullName>
        <ecNumber evidence="3">2.7.13.3</ecNumber>
    </recommendedName>
</protein>
<feature type="domain" description="HAMP" evidence="25">
    <location>
        <begin position="381"/>
        <end position="434"/>
    </location>
</feature>
<dbReference type="SUPFAM" id="SSF55874">
    <property type="entry name" value="ATPase domain of HSP90 chaperone/DNA topoisomerase II/histidine kinase"/>
    <property type="match status" value="1"/>
</dbReference>
<evidence type="ECO:0000256" key="18">
    <source>
        <dbReference type="PROSITE-ProRule" id="PRU00110"/>
    </source>
</evidence>
<dbReference type="SMART" id="SM00091">
    <property type="entry name" value="PAS"/>
    <property type="match status" value="1"/>
</dbReference>
<sequence length="1113" mass="120658">MASSRSSGQPAAQRVTRWRGKIAQAWHWYKCESPAWSRSLRVRMLMLGLMPLLVAFPVVIGVLTAVADKQTLLKSNLHGNLAGARNYLELLKTQNSNRVEQLVRSASLQQEVRQAIGQAPDELALNKALQTAAENSGLDYLLVVGDERRILGSSTGALSGQYLPDSYVIRQARIGVTSAAYEKFTPEQLSAFSPHFLGQLQLPANETGGKTVTSAHGLLVNAAAHFPLSLSMPDLILVGGTLLNRNHSLTDHMREIIFPIGTLLDNAEGVTAIYLDDLSIAVSVQRNEGTRLLGRSAVPEVIETVMGQGQPWLGVLDYDGASYMAGFEALQDGNGQRVGMINTSFPREPYQRILRWVLGSISLLLALVMLAISLLFLRFGHVLTLRLERMGETMKAVRQGDRQARVALQQTGDELAQLGLDFNELLDTIAEQEARQQRSQQVIANEAARRHALFTHASDGILICDAQGRVVECNPKAASLLGYTRQQLTGRYLHEWELAYSAAQIRQLIEQVDGAGSSYETQHQRQDGSCYFAEVSLSRAQWAGQTFVLALLRDISERKAVEAELENYRRSLELRTSELAAANEAKNEFLANMSHEIRTPMGVVIGLSNLLLDTDLAPEQRDYLEKIETASTALLGVLNDILDHSKIESRLLQVESIPMCVADVLHKSEALFAIRAQQKQLAFSVECDPDLPDVLLGDPLRLLQVVNNLIGNALKFTERGSIRVKAECLERGPDTVLLKVSVIDTGVGMLPAHMERLFTAFQQADASTSRYYGGTGLGLSISKGLVELMQGEIGVSSQMGEGSHFWFTIRLGCPSQSECGVVLPAGQRSSFAAADARSRLSPLAERAVPIRGARVLVVDDNEVNLLVASAYLRKMGLLAETVDSGRAALEQVQLQHFDAILLDLQMPVLDGFATARAIRATEAGRSIPIIALTAAARLSDRQAAEAAGMNDHIAKPIDPLQMVDTLIKWIAPAAYQADLPATVRPEPTAPVVLDLGLALQELGGDTELLQAVLASFAEQFAPAAAQLTESLQQQQFKDAARLVHTVKGLAPTLGAQTLQQVAQSFEAGLERQDLSLLPAFNQALEAVLAAITAASQTAATQSPAPGAAAAGER</sequence>
<dbReference type="InterPro" id="IPR000014">
    <property type="entry name" value="PAS"/>
</dbReference>
<feature type="transmembrane region" description="Helical" evidence="20">
    <location>
        <begin position="44"/>
        <end position="67"/>
    </location>
</feature>
<feature type="domain" description="Response regulatory" evidence="22">
    <location>
        <begin position="854"/>
        <end position="970"/>
    </location>
</feature>
<dbReference type="InterPro" id="IPR008207">
    <property type="entry name" value="Sig_transdc_His_kin_Hpt_dom"/>
</dbReference>
<gene>
    <name evidence="27" type="ORF">C6P61_02335</name>
</gene>
<comment type="catalytic activity">
    <reaction evidence="1">
        <text>ATP + protein L-histidine = ADP + protein N-phospho-L-histidine.</text>
        <dbReference type="EC" id="2.7.13.3"/>
    </reaction>
</comment>
<dbReference type="CDD" id="cd16922">
    <property type="entry name" value="HATPase_EvgS-ArcB-TorS-like"/>
    <property type="match status" value="1"/>
</dbReference>
<dbReference type="InterPro" id="IPR003661">
    <property type="entry name" value="HisK_dim/P_dom"/>
</dbReference>
<evidence type="ECO:0000256" key="12">
    <source>
        <dbReference type="ARBA" id="ARBA00022989"/>
    </source>
</evidence>
<evidence type="ECO:0000256" key="1">
    <source>
        <dbReference type="ARBA" id="ARBA00000085"/>
    </source>
</evidence>
<dbReference type="InterPro" id="IPR036890">
    <property type="entry name" value="HATPase_C_sf"/>
</dbReference>
<dbReference type="SUPFAM" id="SSF55785">
    <property type="entry name" value="PYP-like sensor domain (PAS domain)"/>
    <property type="match status" value="1"/>
</dbReference>
<dbReference type="CDD" id="cd06225">
    <property type="entry name" value="HAMP"/>
    <property type="match status" value="1"/>
</dbReference>
<dbReference type="SMART" id="SM00304">
    <property type="entry name" value="HAMP"/>
    <property type="match status" value="1"/>
</dbReference>
<feature type="transmembrane region" description="Helical" evidence="20">
    <location>
        <begin position="353"/>
        <end position="377"/>
    </location>
</feature>
<dbReference type="PROSITE" id="PS50109">
    <property type="entry name" value="HIS_KIN"/>
    <property type="match status" value="1"/>
</dbReference>
<dbReference type="Gene3D" id="3.30.450.20">
    <property type="entry name" value="PAS domain"/>
    <property type="match status" value="1"/>
</dbReference>
<dbReference type="PROSITE" id="PS50113">
    <property type="entry name" value="PAC"/>
    <property type="match status" value="1"/>
</dbReference>
<dbReference type="Gene3D" id="1.10.287.130">
    <property type="match status" value="1"/>
</dbReference>
<dbReference type="PANTHER" id="PTHR45339:SF1">
    <property type="entry name" value="HYBRID SIGNAL TRANSDUCTION HISTIDINE KINASE J"/>
    <property type="match status" value="1"/>
</dbReference>
<evidence type="ECO:0000259" key="22">
    <source>
        <dbReference type="PROSITE" id="PS50110"/>
    </source>
</evidence>
<dbReference type="InterPro" id="IPR011006">
    <property type="entry name" value="CheY-like_superfamily"/>
</dbReference>
<evidence type="ECO:0000256" key="8">
    <source>
        <dbReference type="ARBA" id="ARBA00022729"/>
    </source>
</evidence>
<keyword evidence="28" id="KW-1185">Reference proteome</keyword>
<dbReference type="InterPro" id="IPR005467">
    <property type="entry name" value="His_kinase_dom"/>
</dbReference>
<evidence type="ECO:0000259" key="21">
    <source>
        <dbReference type="PROSITE" id="PS50109"/>
    </source>
</evidence>
<feature type="modified residue" description="Phosphohistidine" evidence="18">
    <location>
        <position position="1044"/>
    </location>
</feature>
<evidence type="ECO:0000313" key="28">
    <source>
        <dbReference type="Proteomes" id="UP000238326"/>
    </source>
</evidence>
<dbReference type="PANTHER" id="PTHR45339">
    <property type="entry name" value="HYBRID SIGNAL TRANSDUCTION HISTIDINE KINASE J"/>
    <property type="match status" value="1"/>
</dbReference>